<accession>A0A1Q8I2N0</accession>
<evidence type="ECO:0000313" key="1">
    <source>
        <dbReference type="EMBL" id="OLL15382.1"/>
    </source>
</evidence>
<reference evidence="1 2" key="1">
    <citation type="submission" date="2016-12" db="EMBL/GenBank/DDBJ databases">
        <title>Genomic comparison of strains in the 'Actinomyces naeslundii' group.</title>
        <authorList>
            <person name="Mughal S.R."/>
            <person name="Do T."/>
            <person name="Gilbert S.C."/>
            <person name="Witherden E.A."/>
            <person name="Didelot X."/>
            <person name="Beighton D."/>
        </authorList>
    </citation>
    <scope>NUCLEOTIDE SEQUENCE [LARGE SCALE GENOMIC DNA]</scope>
    <source>
        <strain evidence="1 2">S64C</strain>
    </source>
</reference>
<name>A0A1Q8I2N0_9ACTO</name>
<sequence length="165" mass="18223">MRYFAEYIVGRNGPIDAFLQPQTPQLVVEEVARKLTSPAYLDGARHFAVAVWALPEGMTHMDEVPESSPARATFIQCGGSAAAMSVEIRVTHEDDSYEHYAVAREPIAAPGTWTAVTWDNGGPEPFSLRLHPEEVFTGEQAVPVFRAYIEEGTLPPAQLLRRLDV</sequence>
<dbReference type="RefSeq" id="WP_075248645.1">
    <property type="nucleotide sequence ID" value="NZ_MSGO01000011.1"/>
</dbReference>
<dbReference type="AlphaFoldDB" id="A0A1Q8I2N0"/>
<gene>
    <name evidence="1" type="ORF">BKH32_03480</name>
</gene>
<dbReference type="Proteomes" id="UP000185736">
    <property type="component" value="Unassembled WGS sequence"/>
</dbReference>
<protein>
    <submittedName>
        <fullName evidence="1">NTP pyrophosphohydrolase</fullName>
    </submittedName>
</protein>
<keyword evidence="1" id="KW-0378">Hydrolase</keyword>
<proteinExistence type="predicted"/>
<comment type="caution">
    <text evidence="1">The sequence shown here is derived from an EMBL/GenBank/DDBJ whole genome shotgun (WGS) entry which is preliminary data.</text>
</comment>
<dbReference type="GO" id="GO:0016787">
    <property type="term" value="F:hydrolase activity"/>
    <property type="evidence" value="ECO:0007669"/>
    <property type="project" value="UniProtKB-KW"/>
</dbReference>
<dbReference type="EMBL" id="MSGO01000011">
    <property type="protein sequence ID" value="OLL15382.1"/>
    <property type="molecule type" value="Genomic_DNA"/>
</dbReference>
<organism evidence="1 2">
    <name type="scientific">Actinomyces oris</name>
    <dbReference type="NCBI Taxonomy" id="544580"/>
    <lineage>
        <taxon>Bacteria</taxon>
        <taxon>Bacillati</taxon>
        <taxon>Actinomycetota</taxon>
        <taxon>Actinomycetes</taxon>
        <taxon>Actinomycetales</taxon>
        <taxon>Actinomycetaceae</taxon>
        <taxon>Actinomyces</taxon>
    </lineage>
</organism>
<evidence type="ECO:0000313" key="2">
    <source>
        <dbReference type="Proteomes" id="UP000185736"/>
    </source>
</evidence>